<feature type="short sequence motif" description="HXTX 1" evidence="2">
    <location>
        <begin position="37"/>
        <end position="40"/>
    </location>
</feature>
<dbReference type="Proteomes" id="UP000010467">
    <property type="component" value="Chromosome"/>
</dbReference>
<dbReference type="GO" id="GO:0008664">
    <property type="term" value="F:RNA 2',3'-cyclic 3'-phosphodiesterase activity"/>
    <property type="evidence" value="ECO:0007669"/>
    <property type="project" value="UniProtKB-EC"/>
</dbReference>
<comment type="function">
    <text evidence="2">Hydrolyzes RNA 2',3'-cyclic phosphodiester to an RNA 2'-phosphomonoester.</text>
</comment>
<name>L0A2V9_DEIPD</name>
<dbReference type="eggNOG" id="COG1514">
    <property type="taxonomic scope" value="Bacteria"/>
</dbReference>
<dbReference type="EMBL" id="CP003382">
    <property type="protein sequence ID" value="AFZ68166.1"/>
    <property type="molecule type" value="Genomic_DNA"/>
</dbReference>
<feature type="short sequence motif" description="HXTX 2" evidence="2">
    <location>
        <begin position="119"/>
        <end position="122"/>
    </location>
</feature>
<dbReference type="Gene3D" id="3.90.1140.10">
    <property type="entry name" value="Cyclic phosphodiesterase"/>
    <property type="match status" value="1"/>
</dbReference>
<dbReference type="OrthoDB" id="9789350at2"/>
<dbReference type="HAMAP" id="MF_01940">
    <property type="entry name" value="RNA_CPDase"/>
    <property type="match status" value="1"/>
</dbReference>
<sequence>MRLFYAVKVPDRVAGELAPVQQELRGSWRAVRPDQFHITLAYLPDVPQEALDHLREVGREAAREVSAFSLRVRGSGYFPNEGSPRVWFVKVEAPQLDDLAQQVRSRLKVPFDDKPFKAHITLARKKGPAPRVAPRQWDDLAWDVADFSLVHSTLTKAGPIYEAVRTFKLTGSPKVTERELPDAH</sequence>
<feature type="domain" description="Phosphoesterase HXTX" evidence="3">
    <location>
        <begin position="93"/>
        <end position="161"/>
    </location>
</feature>
<evidence type="ECO:0000259" key="3">
    <source>
        <dbReference type="Pfam" id="PF02834"/>
    </source>
</evidence>
<comment type="similarity">
    <text evidence="2">Belongs to the 2H phosphoesterase superfamily. ThpR family.</text>
</comment>
<dbReference type="HOGENOM" id="CLU_081251_0_1_0"/>
<feature type="domain" description="Phosphoesterase HXTX" evidence="3">
    <location>
        <begin position="7"/>
        <end position="87"/>
    </location>
</feature>
<protein>
    <recommendedName>
        <fullName evidence="2">RNA 2',3'-cyclic phosphodiesterase</fullName>
        <shortName evidence="2">RNA 2',3'-CPDase</shortName>
        <ecNumber evidence="2">3.1.4.58</ecNumber>
    </recommendedName>
</protein>
<dbReference type="InterPro" id="IPR014051">
    <property type="entry name" value="Phosphoesterase_HXTX"/>
</dbReference>
<dbReference type="SUPFAM" id="SSF55144">
    <property type="entry name" value="LigT-like"/>
    <property type="match status" value="1"/>
</dbReference>
<organism evidence="4 5">
    <name type="scientific">Deinococcus peraridilitoris (strain DSM 19664 / LMG 22246 / CIP 109416 / KR-200)</name>
    <dbReference type="NCBI Taxonomy" id="937777"/>
    <lineage>
        <taxon>Bacteria</taxon>
        <taxon>Thermotogati</taxon>
        <taxon>Deinococcota</taxon>
        <taxon>Deinococci</taxon>
        <taxon>Deinococcales</taxon>
        <taxon>Deinococcaceae</taxon>
        <taxon>Deinococcus</taxon>
    </lineage>
</organism>
<reference evidence="5" key="1">
    <citation type="submission" date="2012-03" db="EMBL/GenBank/DDBJ databases">
        <title>Complete sequence of chromosome of Deinococcus peraridilitoris DSM 19664.</title>
        <authorList>
            <person name="Lucas S."/>
            <person name="Copeland A."/>
            <person name="Lapidus A."/>
            <person name="Glavina del Rio T."/>
            <person name="Dalin E."/>
            <person name="Tice H."/>
            <person name="Bruce D."/>
            <person name="Goodwin L."/>
            <person name="Pitluck S."/>
            <person name="Peters L."/>
            <person name="Mikhailova N."/>
            <person name="Lu M."/>
            <person name="Kyrpides N."/>
            <person name="Mavromatis K."/>
            <person name="Ivanova N."/>
            <person name="Brettin T."/>
            <person name="Detter J.C."/>
            <person name="Han C."/>
            <person name="Larimer F."/>
            <person name="Land M."/>
            <person name="Hauser L."/>
            <person name="Markowitz V."/>
            <person name="Cheng J.-F."/>
            <person name="Hugenholtz P."/>
            <person name="Woyke T."/>
            <person name="Wu D."/>
            <person name="Pukall R."/>
            <person name="Steenblock K."/>
            <person name="Brambilla E."/>
            <person name="Klenk H.-P."/>
            <person name="Eisen J.A."/>
        </authorList>
    </citation>
    <scope>NUCLEOTIDE SEQUENCE [LARGE SCALE GENOMIC DNA]</scope>
    <source>
        <strain evidence="5">DSM 19664 / LMG 22246 / CIP 109416 / KR-200</strain>
    </source>
</reference>
<dbReference type="KEGG" id="dpd:Deipe_2701"/>
<dbReference type="InterPro" id="IPR009097">
    <property type="entry name" value="Cyclic_Pdiesterase"/>
</dbReference>
<keyword evidence="4" id="KW-0436">Ligase</keyword>
<comment type="catalytic activity">
    <reaction evidence="2">
        <text>a 3'-end 2',3'-cyclophospho-ribonucleotide-RNA + H2O = a 3'-end 2'-phospho-ribonucleotide-RNA + H(+)</text>
        <dbReference type="Rhea" id="RHEA:11828"/>
        <dbReference type="Rhea" id="RHEA-COMP:10464"/>
        <dbReference type="Rhea" id="RHEA-COMP:17353"/>
        <dbReference type="ChEBI" id="CHEBI:15377"/>
        <dbReference type="ChEBI" id="CHEBI:15378"/>
        <dbReference type="ChEBI" id="CHEBI:83064"/>
        <dbReference type="ChEBI" id="CHEBI:173113"/>
        <dbReference type="EC" id="3.1.4.58"/>
    </reaction>
</comment>
<keyword evidence="1 2" id="KW-0378">Hydrolase</keyword>
<dbReference type="Pfam" id="PF02834">
    <property type="entry name" value="LigT_PEase"/>
    <property type="match status" value="2"/>
</dbReference>
<dbReference type="NCBIfam" id="TIGR02258">
    <property type="entry name" value="2_5_ligase"/>
    <property type="match status" value="1"/>
</dbReference>
<feature type="active site" description="Proton donor" evidence="2">
    <location>
        <position position="37"/>
    </location>
</feature>
<dbReference type="GO" id="GO:0004113">
    <property type="term" value="F:2',3'-cyclic-nucleotide 3'-phosphodiesterase activity"/>
    <property type="evidence" value="ECO:0007669"/>
    <property type="project" value="InterPro"/>
</dbReference>
<evidence type="ECO:0000313" key="5">
    <source>
        <dbReference type="Proteomes" id="UP000010467"/>
    </source>
</evidence>
<accession>L0A2V9</accession>
<dbReference type="AlphaFoldDB" id="L0A2V9"/>
<dbReference type="EC" id="3.1.4.58" evidence="2"/>
<gene>
    <name evidence="4" type="ordered locus">Deipe_2701</name>
</gene>
<dbReference type="RefSeq" id="WP_015236468.1">
    <property type="nucleotide sequence ID" value="NC_019793.1"/>
</dbReference>
<dbReference type="PANTHER" id="PTHR35561:SF1">
    <property type="entry name" value="RNA 2',3'-CYCLIC PHOSPHODIESTERASE"/>
    <property type="match status" value="1"/>
</dbReference>
<evidence type="ECO:0000256" key="1">
    <source>
        <dbReference type="ARBA" id="ARBA00022801"/>
    </source>
</evidence>
<dbReference type="InterPro" id="IPR004175">
    <property type="entry name" value="RNA_CPDase"/>
</dbReference>
<proteinExistence type="inferred from homology"/>
<keyword evidence="5" id="KW-1185">Reference proteome</keyword>
<dbReference type="GO" id="GO:0016874">
    <property type="term" value="F:ligase activity"/>
    <property type="evidence" value="ECO:0007669"/>
    <property type="project" value="UniProtKB-KW"/>
</dbReference>
<evidence type="ECO:0000313" key="4">
    <source>
        <dbReference type="EMBL" id="AFZ68166.1"/>
    </source>
</evidence>
<dbReference type="STRING" id="937777.Deipe_2701"/>
<dbReference type="PATRIC" id="fig|937777.3.peg.2713"/>
<feature type="active site" description="Proton acceptor" evidence="2">
    <location>
        <position position="119"/>
    </location>
</feature>
<dbReference type="PANTHER" id="PTHR35561">
    <property type="entry name" value="RNA 2',3'-CYCLIC PHOSPHODIESTERASE"/>
    <property type="match status" value="1"/>
</dbReference>
<evidence type="ECO:0000256" key="2">
    <source>
        <dbReference type="HAMAP-Rule" id="MF_01940"/>
    </source>
</evidence>